<organism evidence="1 2">
    <name type="scientific">Ciona intestinalis</name>
    <name type="common">Transparent sea squirt</name>
    <name type="synonym">Ascidia intestinalis</name>
    <dbReference type="NCBI Taxonomy" id="7719"/>
    <lineage>
        <taxon>Eukaryota</taxon>
        <taxon>Metazoa</taxon>
        <taxon>Chordata</taxon>
        <taxon>Tunicata</taxon>
        <taxon>Ascidiacea</taxon>
        <taxon>Phlebobranchia</taxon>
        <taxon>Cionidae</taxon>
        <taxon>Ciona</taxon>
    </lineage>
</organism>
<name>F6YDK0_CIOIN</name>
<dbReference type="GO" id="GO:0003714">
    <property type="term" value="F:transcription corepressor activity"/>
    <property type="evidence" value="ECO:0000318"/>
    <property type="project" value="GO_Central"/>
</dbReference>
<protein>
    <recommendedName>
        <fullName evidence="3">Protein SCAI</fullName>
    </recommendedName>
</protein>
<dbReference type="HOGENOM" id="CLU_020095_2_1_1"/>
<evidence type="ECO:0008006" key="3">
    <source>
        <dbReference type="Google" id="ProtNLM"/>
    </source>
</evidence>
<reference evidence="2" key="1">
    <citation type="journal article" date="2002" name="Science">
        <title>The draft genome of Ciona intestinalis: insights into chordate and vertebrate origins.</title>
        <authorList>
            <person name="Dehal P."/>
            <person name="Satou Y."/>
            <person name="Campbell R.K."/>
            <person name="Chapman J."/>
            <person name="Degnan B."/>
            <person name="De Tomaso A."/>
            <person name="Davidson B."/>
            <person name="Di Gregorio A."/>
            <person name="Gelpke M."/>
            <person name="Goodstein D.M."/>
            <person name="Harafuji N."/>
            <person name="Hastings K.E."/>
            <person name="Ho I."/>
            <person name="Hotta K."/>
            <person name="Huang W."/>
            <person name="Kawashima T."/>
            <person name="Lemaire P."/>
            <person name="Martinez D."/>
            <person name="Meinertzhagen I.A."/>
            <person name="Necula S."/>
            <person name="Nonaka M."/>
            <person name="Putnam N."/>
            <person name="Rash S."/>
            <person name="Saiga H."/>
            <person name="Satake M."/>
            <person name="Terry A."/>
            <person name="Yamada L."/>
            <person name="Wang H.G."/>
            <person name="Awazu S."/>
            <person name="Azumi K."/>
            <person name="Boore J."/>
            <person name="Branno M."/>
            <person name="Chin-Bow S."/>
            <person name="DeSantis R."/>
            <person name="Doyle S."/>
            <person name="Francino P."/>
            <person name="Keys D.N."/>
            <person name="Haga S."/>
            <person name="Hayashi H."/>
            <person name="Hino K."/>
            <person name="Imai K.S."/>
            <person name="Inaba K."/>
            <person name="Kano S."/>
            <person name="Kobayashi K."/>
            <person name="Kobayashi M."/>
            <person name="Lee B.I."/>
            <person name="Makabe K.W."/>
            <person name="Manohar C."/>
            <person name="Matassi G."/>
            <person name="Medina M."/>
            <person name="Mochizuki Y."/>
            <person name="Mount S."/>
            <person name="Morishita T."/>
            <person name="Miura S."/>
            <person name="Nakayama A."/>
            <person name="Nishizaka S."/>
            <person name="Nomoto H."/>
            <person name="Ohta F."/>
            <person name="Oishi K."/>
            <person name="Rigoutsos I."/>
            <person name="Sano M."/>
            <person name="Sasaki A."/>
            <person name="Sasakura Y."/>
            <person name="Shoguchi E."/>
            <person name="Shin-i T."/>
            <person name="Spagnuolo A."/>
            <person name="Stainier D."/>
            <person name="Suzuki M.M."/>
            <person name="Tassy O."/>
            <person name="Takatori N."/>
            <person name="Tokuoka M."/>
            <person name="Yagi K."/>
            <person name="Yoshizaki F."/>
            <person name="Wada S."/>
            <person name="Zhang C."/>
            <person name="Hyatt P.D."/>
            <person name="Larimer F."/>
            <person name="Detter C."/>
            <person name="Doggett N."/>
            <person name="Glavina T."/>
            <person name="Hawkins T."/>
            <person name="Richardson P."/>
            <person name="Lucas S."/>
            <person name="Kohara Y."/>
            <person name="Levine M."/>
            <person name="Satoh N."/>
            <person name="Rokhsar D.S."/>
        </authorList>
    </citation>
    <scope>NUCLEOTIDE SEQUENCE [LARGE SCALE GENOMIC DNA]</scope>
</reference>
<reference evidence="1" key="2">
    <citation type="journal article" date="2008" name="Genome Biol.">
        <title>Improved genome assembly and evidence-based global gene model set for the chordate Ciona intestinalis: new insight into intron and operon populations.</title>
        <authorList>
            <person name="Satou Y."/>
            <person name="Mineta K."/>
            <person name="Ogasawara M."/>
            <person name="Sasakura Y."/>
            <person name="Shoguchi E."/>
            <person name="Ueno K."/>
            <person name="Yamada L."/>
            <person name="Matsumoto J."/>
            <person name="Wasserscheid J."/>
            <person name="Dewar K."/>
            <person name="Wiley G.B."/>
            <person name="Macmil S.L."/>
            <person name="Roe B.A."/>
            <person name="Zeller R.W."/>
            <person name="Hastings K.E."/>
            <person name="Lemaire P."/>
            <person name="Lindquist E."/>
            <person name="Endo T."/>
            <person name="Hotta K."/>
            <person name="Inaba K."/>
        </authorList>
    </citation>
    <scope>NUCLEOTIDE SEQUENCE [LARGE SCALE GENOMIC DNA]</scope>
    <source>
        <strain evidence="1">wild type</strain>
    </source>
</reference>
<dbReference type="STRING" id="7719.ENSCINP00000005409"/>
<evidence type="ECO:0000313" key="1">
    <source>
        <dbReference type="Ensembl" id="ENSCINP00000005409.3"/>
    </source>
</evidence>
<dbReference type="OMA" id="HCIHPGD"/>
<dbReference type="InParanoid" id="F6YDK0"/>
<dbReference type="EMBL" id="EAAA01002955">
    <property type="status" value="NOT_ANNOTATED_CDS"/>
    <property type="molecule type" value="Genomic_DNA"/>
</dbReference>
<sequence>MQEGQTTLVDNRKVVQEFCELLECSKQLFNGLRDLPQYGQRQWQPYFARTFETYTKLWKFQQENRLILDRDYNLKRWQIGEIASKIGQLYYHYYLRTSETNYLNEAYQFYSAIRSRNYYKNVSKEDSSDLLLKKHRYYARFIVVCLLLNYKQDVHDLVSDFSKQVQENKRILKETEETEWDQVVLEIKEFLDVSVLNKFIHQTMSEPVQILNADTFQRCDVTLRMSSSSLPALEKGKTKRIQSKILLSSFPGVQTRVSLGDAIIVGNSPSQMKFSELTVDMFRMVQVLERSPCVTADPVQRSQRANPSQNKIKKYYQESADRLMKRDNPHKYLLYRPTFFQLYTFLATAVKELPPANALLLYLSAHGSNRNHNNNSECTEDGGYELGGVITNDRKEDDTSVRKQSTLKNMHCIHPADLYPFTRKPMLIIVDSDNANAFSNLPNLFGQPVVCLMAPDQLPHSTKEHFSRGRLLTSFLYSPLMAFMLTCGIDQTSDRLYETCSQVVEKALQEAQRSYLRSRTIGLSFSVFFICSDHSFLQFFGDEFIRLILLRFAFCYCTLRLHRAYKDSRFYPKSHPALPEEDFVGNPAMNKAIIDMADVLGVRGLFLDCNPA</sequence>
<dbReference type="Pfam" id="PF12070">
    <property type="entry name" value="SCAI"/>
    <property type="match status" value="1"/>
</dbReference>
<reference evidence="1" key="4">
    <citation type="submission" date="2025-09" db="UniProtKB">
        <authorList>
            <consortium name="Ensembl"/>
        </authorList>
    </citation>
    <scope>IDENTIFICATION</scope>
</reference>
<reference evidence="1" key="3">
    <citation type="submission" date="2025-08" db="UniProtKB">
        <authorList>
            <consortium name="Ensembl"/>
        </authorList>
    </citation>
    <scope>IDENTIFICATION</scope>
</reference>
<dbReference type="AlphaFoldDB" id="F6YDK0"/>
<dbReference type="InterPro" id="IPR022709">
    <property type="entry name" value="SCAI"/>
</dbReference>
<dbReference type="GeneTree" id="ENSGT00390000009566"/>
<dbReference type="Proteomes" id="UP000008144">
    <property type="component" value="Chromosome 9"/>
</dbReference>
<dbReference type="Ensembl" id="ENSCINT00000005409.3">
    <property type="protein sequence ID" value="ENSCINP00000005409.3"/>
    <property type="gene ID" value="ENSCING00000002651.3"/>
</dbReference>
<dbReference type="GO" id="GO:0006351">
    <property type="term" value="P:DNA-templated transcription"/>
    <property type="evidence" value="ECO:0007669"/>
    <property type="project" value="InterPro"/>
</dbReference>
<dbReference type="PANTHER" id="PTHR21243">
    <property type="entry name" value="PROTEIN SCAI"/>
    <property type="match status" value="1"/>
</dbReference>
<keyword evidence="2" id="KW-1185">Reference proteome</keyword>
<proteinExistence type="predicted"/>
<dbReference type="FunCoup" id="F6YDK0">
    <property type="interactions" value="158"/>
</dbReference>
<evidence type="ECO:0000313" key="2">
    <source>
        <dbReference type="Proteomes" id="UP000008144"/>
    </source>
</evidence>
<accession>F6YDK0</accession>
<dbReference type="GO" id="GO:0005634">
    <property type="term" value="C:nucleus"/>
    <property type="evidence" value="ECO:0000318"/>
    <property type="project" value="GO_Central"/>
</dbReference>